<proteinExistence type="predicted"/>
<feature type="transmembrane region" description="Helical" evidence="1">
    <location>
        <begin position="72"/>
        <end position="93"/>
    </location>
</feature>
<feature type="transmembrane region" description="Helical" evidence="1">
    <location>
        <begin position="41"/>
        <end position="60"/>
    </location>
</feature>
<sequence>MIVIVFGVIALALYITSFVMAGQYMDQTADWNIIKKELRKIWIISVVASITLFISISMLYKEVQARDRFMYLLLLMMCMSLGFSVCSLSISMISKM</sequence>
<evidence type="ECO:0000256" key="1">
    <source>
        <dbReference type="SAM" id="Phobius"/>
    </source>
</evidence>
<keyword evidence="1" id="KW-0472">Membrane</keyword>
<reference evidence="2" key="1">
    <citation type="journal article" date="2020" name="Nature">
        <title>Giant virus diversity and host interactions through global metagenomics.</title>
        <authorList>
            <person name="Schulz F."/>
            <person name="Roux S."/>
            <person name="Paez-Espino D."/>
            <person name="Jungbluth S."/>
            <person name="Walsh D.A."/>
            <person name="Denef V.J."/>
            <person name="McMahon K.D."/>
            <person name="Konstantinidis K.T."/>
            <person name="Eloe-Fadrosh E.A."/>
            <person name="Kyrpides N.C."/>
            <person name="Woyke T."/>
        </authorList>
    </citation>
    <scope>NUCLEOTIDE SEQUENCE</scope>
    <source>
        <strain evidence="2">GVMAG-M-3300023174-141</strain>
    </source>
</reference>
<protein>
    <submittedName>
        <fullName evidence="2">Uncharacterized protein</fullName>
    </submittedName>
</protein>
<accession>A0A6C0DCR9</accession>
<dbReference type="EMBL" id="MN739590">
    <property type="protein sequence ID" value="QHT14796.1"/>
    <property type="molecule type" value="Genomic_DNA"/>
</dbReference>
<dbReference type="AlphaFoldDB" id="A0A6C0DCR9"/>
<organism evidence="2">
    <name type="scientific">viral metagenome</name>
    <dbReference type="NCBI Taxonomy" id="1070528"/>
    <lineage>
        <taxon>unclassified sequences</taxon>
        <taxon>metagenomes</taxon>
        <taxon>organismal metagenomes</taxon>
    </lineage>
</organism>
<keyword evidence="1" id="KW-1133">Transmembrane helix</keyword>
<evidence type="ECO:0000313" key="2">
    <source>
        <dbReference type="EMBL" id="QHT14796.1"/>
    </source>
</evidence>
<keyword evidence="1" id="KW-0812">Transmembrane</keyword>
<name>A0A6C0DCR9_9ZZZZ</name>